<dbReference type="SUPFAM" id="SSF50998">
    <property type="entry name" value="Quinoprotein alcohol dehydrogenase-like"/>
    <property type="match status" value="1"/>
</dbReference>
<evidence type="ECO:0000313" key="10">
    <source>
        <dbReference type="EMBL" id="KFA60684.1"/>
    </source>
</evidence>
<evidence type="ECO:0000256" key="3">
    <source>
        <dbReference type="ARBA" id="ARBA00022729"/>
    </source>
</evidence>
<evidence type="ECO:0000256" key="4">
    <source>
        <dbReference type="ARBA" id="ARBA00022989"/>
    </source>
</evidence>
<dbReference type="InterPro" id="IPR002889">
    <property type="entry name" value="WSC_carb-bd"/>
</dbReference>
<dbReference type="PANTHER" id="PTHR24269:SF16">
    <property type="entry name" value="PROTEIN SLG1"/>
    <property type="match status" value="1"/>
</dbReference>
<dbReference type="OrthoDB" id="5985073at2759"/>
<dbReference type="InterPro" id="IPR011047">
    <property type="entry name" value="Quinoprotein_ADH-like_sf"/>
</dbReference>
<reference evidence="10 11" key="1">
    <citation type="journal article" date="2014" name="BMC Genomics">
        <title>Comparative genome sequencing reveals chemotype-specific gene clusters in the toxigenic black mold Stachybotrys.</title>
        <authorList>
            <person name="Semeiks J."/>
            <person name="Borek D."/>
            <person name="Otwinowski Z."/>
            <person name="Grishin N.V."/>
        </authorList>
    </citation>
    <scope>NUCLEOTIDE SEQUENCE [LARGE SCALE GENOMIC DNA]</scope>
    <source>
        <strain evidence="10 11">IBT 40285</strain>
    </source>
</reference>
<dbReference type="PROSITE" id="PS51212">
    <property type="entry name" value="WSC"/>
    <property type="match status" value="4"/>
</dbReference>
<dbReference type="Proteomes" id="UP000028524">
    <property type="component" value="Unassembled WGS sequence"/>
</dbReference>
<evidence type="ECO:0000256" key="1">
    <source>
        <dbReference type="ARBA" id="ARBA00004167"/>
    </source>
</evidence>
<gene>
    <name evidence="10" type="ORF">S40285_05071</name>
</gene>
<feature type="domain" description="WSC" evidence="9">
    <location>
        <begin position="1076"/>
        <end position="1168"/>
    </location>
</feature>
<accession>A0A084Q9P9</accession>
<protein>
    <recommendedName>
        <fullName evidence="9">WSC domain-containing protein</fullName>
    </recommendedName>
</protein>
<keyword evidence="4" id="KW-1133">Transmembrane helix</keyword>
<proteinExistence type="predicted"/>
<feature type="compositionally biased region" description="Low complexity" evidence="7">
    <location>
        <begin position="1473"/>
        <end position="1490"/>
    </location>
</feature>
<dbReference type="PANTHER" id="PTHR24269">
    <property type="entry name" value="KREMEN PROTEIN"/>
    <property type="match status" value="1"/>
</dbReference>
<dbReference type="EMBL" id="KL660898">
    <property type="protein sequence ID" value="KFA60684.1"/>
    <property type="molecule type" value="Genomic_DNA"/>
</dbReference>
<dbReference type="STRING" id="1283841.A0A084Q9P9"/>
<evidence type="ECO:0000256" key="8">
    <source>
        <dbReference type="SAM" id="SignalP"/>
    </source>
</evidence>
<feature type="region of interest" description="Disordered" evidence="7">
    <location>
        <begin position="1042"/>
        <end position="1069"/>
    </location>
</feature>
<keyword evidence="6" id="KW-0325">Glycoprotein</keyword>
<evidence type="ECO:0000256" key="7">
    <source>
        <dbReference type="SAM" id="MobiDB-lite"/>
    </source>
</evidence>
<feature type="signal peptide" evidence="8">
    <location>
        <begin position="1"/>
        <end position="25"/>
    </location>
</feature>
<evidence type="ECO:0000256" key="6">
    <source>
        <dbReference type="ARBA" id="ARBA00023180"/>
    </source>
</evidence>
<dbReference type="InterPro" id="IPR051836">
    <property type="entry name" value="Kremen_rcpt"/>
</dbReference>
<keyword evidence="2" id="KW-0812">Transmembrane</keyword>
<dbReference type="GO" id="GO:0005886">
    <property type="term" value="C:plasma membrane"/>
    <property type="evidence" value="ECO:0007669"/>
    <property type="project" value="TreeGrafter"/>
</dbReference>
<feature type="domain" description="WSC" evidence="9">
    <location>
        <begin position="1217"/>
        <end position="1310"/>
    </location>
</feature>
<sequence>MASKMLRGIAAAAMLLATAVSPVTGLADFDTITWGGDNSRTGYFPNNNMDPAVVTSSEFGQVFRVKLPGNYMGDSEKIFSQPLTYTPEGGDGTQFVYWATAQNNVYKMNAKTGQILATRNLGLPFLSQDLGGEDQAGGGYCQDINPVVGIIGTGVIDPETDTLYLTAKTYADQTKPGVAQGRPAGRIYIHALNIHDLSERPNFPINLEGIEPRNNPGRLFNGGIHNQRPGLLHPLGSDYIYAGFGSHCVQYNFTGWLIGWNKRTGEIVERFATQGEGVPSPKKGASLWMSGGGIASDDKGSIFYATGNGYAEQVKEIPINRGTIPTSLEEAVVHMNYDDAGRTNPVDFFMPENKGFLDGGDLDLGTSPLQILPSDPFSCGDIKRMGVITGKDRNTFFLNLDDLGGYRNGPNRGNRIIGQYYQRNSVYAGAGVYPLEGGYVYINVIGFETTVFKFNCVNGVPAFTKVADSPLGGKNGFGVGHGATTSLKGEPGTGLFWVADVNNAVAENHHFRIYETVPSGSGGTIMKVLKSFSVPGINKFSRPQFGDGMAYIGTNQGFVYAFGAPTNPALNCTTASNSFGVVNVNTDGETKTVTCTAKAGLTITNLTLASTEFTVADVPTLPRTLAANGVFTFKANFKPTRVGARSGSISLRTSNNVGGYATTTTIRLTGEGESPDALLSVSPSTVVFSQAVVDSLPITNSVLLSNDGQAALTISDIQYSTVSATGPFVAGTTTADGITVGHFTFQNLTTTLAPESQQLVSVIFDPTEIGDFQVWAAITSNGGSSVIAASATVGASPKALIQLEKPDGSGWQSWVPGEPALNLGNVTQNNVRRLRFRITNTAPAGSVSLQVPISKPPFGVPGLISTVNQVDIGEGTIIGAGEYAEAFITCTAPKAQWNTDAYSTNTLWTFNTNDITLGKFDVPFTCTAVAQQGGPLNADGQGVYRYAGCFRENNPGRQLAYQLYGNDNLTSDMCLKSCAERGYTFCGTQYHRECWGGPTPPTTQVSELNCNYDCAGDLNQYCGGNGVGELQGFAHISLFATNTTLPPTDPEDPTDPEEPTEPTNPAGPFVNPGLNGYASIGCYNEIAGRALPNAISTGGVRSVAACINAVAPLGYKYAGVQYGGECWAANDFRAGSLPTPIGDCNIVCNDNGTEYCGGSQRLNVYQRRDTMSSTTVTLPGVSTSVSASGTSTVSLSSTTTSAAPTSTVPAIKQAVGAYRYQGCYVANSLGGRSLQGRSYYNDPMTLEKCAAACSQYTWWGIEYGRECYCDNQLRGNTAPDQTNTTCSFLCPGDSLTYCGAGSRLSMYKFDPSLNSTSASSSAARLSSTVSSTVVANSASASASSSPVSSASSVPPSSVPTTTSALSSSVVSTTEVSSSPVASASQVSSSPVASSTSVSSSSAPSSTIVSSSSEPTASSAPASTSLSSSSAAAASSSPSSSSVAPTSTSAPSSVASSTFASSSAAAASSSAAAVTTSSSTSTVRPSTTTSALPTVSAPLWPGNDNFTYYGCVAGPSSGRLLPRQVVNSVNMTHDMCLEACYMYNYAGVEYGRECWCGNGPINWAGSTGATPGYNTTESECNLNCAGDSKAKCGGRKRMNLFYLDEQKRAAAGGS</sequence>
<dbReference type="Gene3D" id="2.60.40.10">
    <property type="entry name" value="Immunoglobulins"/>
    <property type="match status" value="2"/>
</dbReference>
<dbReference type="Pfam" id="PF01822">
    <property type="entry name" value="WSC"/>
    <property type="match status" value="4"/>
</dbReference>
<dbReference type="InParanoid" id="A0A084Q9P9"/>
<comment type="subcellular location">
    <subcellularLocation>
        <location evidence="1">Membrane</location>
        <topology evidence="1">Single-pass membrane protein</topology>
    </subcellularLocation>
</comment>
<dbReference type="OMA" id="MPWEKQA"/>
<evidence type="ECO:0000313" key="11">
    <source>
        <dbReference type="Proteomes" id="UP000028524"/>
    </source>
</evidence>
<dbReference type="InterPro" id="IPR013783">
    <property type="entry name" value="Ig-like_fold"/>
</dbReference>
<keyword evidence="11" id="KW-1185">Reference proteome</keyword>
<feature type="compositionally biased region" description="Acidic residues" evidence="7">
    <location>
        <begin position="1049"/>
        <end position="1060"/>
    </location>
</feature>
<dbReference type="SMART" id="SM00321">
    <property type="entry name" value="WSC"/>
    <property type="match status" value="4"/>
</dbReference>
<feature type="domain" description="WSC" evidence="9">
    <location>
        <begin position="1504"/>
        <end position="1603"/>
    </location>
</feature>
<feature type="region of interest" description="Disordered" evidence="7">
    <location>
        <begin position="1342"/>
        <end position="1364"/>
    </location>
</feature>
<feature type="chain" id="PRO_5001779077" description="WSC domain-containing protein" evidence="8">
    <location>
        <begin position="26"/>
        <end position="1613"/>
    </location>
</feature>
<evidence type="ECO:0000256" key="2">
    <source>
        <dbReference type="ARBA" id="ARBA00022692"/>
    </source>
</evidence>
<evidence type="ECO:0000256" key="5">
    <source>
        <dbReference type="ARBA" id="ARBA00023136"/>
    </source>
</evidence>
<feature type="region of interest" description="Disordered" evidence="7">
    <location>
        <begin position="1473"/>
        <end position="1494"/>
    </location>
</feature>
<feature type="region of interest" description="Disordered" evidence="7">
    <location>
        <begin position="1377"/>
        <end position="1447"/>
    </location>
</feature>
<evidence type="ECO:0000259" key="9">
    <source>
        <dbReference type="PROSITE" id="PS51212"/>
    </source>
</evidence>
<name>A0A084Q9P9_STAC4</name>
<organism evidence="10 11">
    <name type="scientific">Stachybotrys chlorohalonatus (strain IBT 40285)</name>
    <dbReference type="NCBI Taxonomy" id="1283841"/>
    <lineage>
        <taxon>Eukaryota</taxon>
        <taxon>Fungi</taxon>
        <taxon>Dikarya</taxon>
        <taxon>Ascomycota</taxon>
        <taxon>Pezizomycotina</taxon>
        <taxon>Sordariomycetes</taxon>
        <taxon>Hypocreomycetidae</taxon>
        <taxon>Hypocreales</taxon>
        <taxon>Stachybotryaceae</taxon>
        <taxon>Stachybotrys</taxon>
    </lineage>
</organism>
<keyword evidence="5" id="KW-0472">Membrane</keyword>
<feature type="domain" description="WSC" evidence="9">
    <location>
        <begin position="943"/>
        <end position="1036"/>
    </location>
</feature>
<keyword evidence="3 8" id="KW-0732">Signal</keyword>
<dbReference type="HOGENOM" id="CLU_000702_0_0_1"/>